<protein>
    <submittedName>
        <fullName evidence="4">Transcriptional regulator</fullName>
    </submittedName>
</protein>
<reference evidence="4 5" key="1">
    <citation type="journal article" date="2009" name="Stand. Genomic Sci.">
        <title>Complete genome sequence of Slackia heliotrinireducens type strain (RHS 1).</title>
        <authorList>
            <person name="Pukall R."/>
            <person name="Lapidus A."/>
            <person name="Nolan M."/>
            <person name="Copeland A."/>
            <person name="Glavina Del Rio T."/>
            <person name="Lucas S."/>
            <person name="Chen F."/>
            <person name="Tice H."/>
            <person name="Cheng J.F."/>
            <person name="Chertkov O."/>
            <person name="Bruce D."/>
            <person name="Goodwin L."/>
            <person name="Kuske C."/>
            <person name="Brettin T."/>
            <person name="Detter J.C."/>
            <person name="Han C."/>
            <person name="Pitluck S."/>
            <person name="Pati A."/>
            <person name="Mavrommatis K."/>
            <person name="Ivanova N."/>
            <person name="Ovchinnikova G."/>
            <person name="Chen A."/>
            <person name="Palaniappan K."/>
            <person name="Schneider S."/>
            <person name="Rohde M."/>
            <person name="Chain P."/>
            <person name="D'haeseleer P."/>
            <person name="Goker M."/>
            <person name="Bristow J."/>
            <person name="Eisen J.A."/>
            <person name="Markowitz V."/>
            <person name="Kyrpides N.C."/>
            <person name="Klenk H.P."/>
            <person name="Hugenholtz P."/>
        </authorList>
    </citation>
    <scope>NUCLEOTIDE SEQUENCE [LARGE SCALE GENOMIC DNA]</scope>
    <source>
        <strain evidence="5">ATCC 29202 / DSM 20476 / NCTC 11029 / RHS 1</strain>
    </source>
</reference>
<sequence>MKNSGDIMYKTSHDLRFVKNRTALRRAYIDLVQEKGSSSVTVKELAQRANVNRMTFYAHYDTVDDILCEYVDEMTSAILENSSKSGETDVAGLFEAATEQMRQEIGFFRLVAKEDGFELFRGRFRNAFRHIFKEELMHVPGLCGTCLELTADMIASGVTYAYFGWLAGEYGDLPLDELVSHFEGMYGGLLGVYPDGQRGSGR</sequence>
<dbReference type="PANTHER" id="PTHR43479:SF7">
    <property type="entry name" value="TETR-FAMILY TRANSCRIPTIONAL REGULATOR"/>
    <property type="match status" value="1"/>
</dbReference>
<feature type="DNA-binding region" description="H-T-H motif" evidence="2">
    <location>
        <begin position="41"/>
        <end position="60"/>
    </location>
</feature>
<dbReference type="PANTHER" id="PTHR43479">
    <property type="entry name" value="ACREF/ENVCD OPERON REPRESSOR-RELATED"/>
    <property type="match status" value="1"/>
</dbReference>
<dbReference type="SUPFAM" id="SSF46689">
    <property type="entry name" value="Homeodomain-like"/>
    <property type="match status" value="1"/>
</dbReference>
<dbReference type="Pfam" id="PF00440">
    <property type="entry name" value="TetR_N"/>
    <property type="match status" value="1"/>
</dbReference>
<dbReference type="InterPro" id="IPR009057">
    <property type="entry name" value="Homeodomain-like_sf"/>
</dbReference>
<accession>C7N217</accession>
<dbReference type="EMBL" id="CP001684">
    <property type="protein sequence ID" value="ACV23458.1"/>
    <property type="molecule type" value="Genomic_DNA"/>
</dbReference>
<evidence type="ECO:0000313" key="5">
    <source>
        <dbReference type="Proteomes" id="UP000002026"/>
    </source>
</evidence>
<organism evidence="4 5">
    <name type="scientific">Slackia heliotrinireducens (strain ATCC 29202 / DSM 20476 / NCTC 11029 / RHS 1)</name>
    <name type="common">Peptococcus heliotrinreducens</name>
    <dbReference type="NCBI Taxonomy" id="471855"/>
    <lineage>
        <taxon>Bacteria</taxon>
        <taxon>Bacillati</taxon>
        <taxon>Actinomycetota</taxon>
        <taxon>Coriobacteriia</taxon>
        <taxon>Eggerthellales</taxon>
        <taxon>Eggerthellaceae</taxon>
        <taxon>Slackia</taxon>
    </lineage>
</organism>
<proteinExistence type="predicted"/>
<evidence type="ECO:0000259" key="3">
    <source>
        <dbReference type="PROSITE" id="PS50977"/>
    </source>
</evidence>
<dbReference type="GO" id="GO:0003677">
    <property type="term" value="F:DNA binding"/>
    <property type="evidence" value="ECO:0007669"/>
    <property type="project" value="UniProtKB-UniRule"/>
</dbReference>
<dbReference type="KEGG" id="shi:Shel_24500"/>
<dbReference type="HOGENOM" id="CLU_087539_0_3_11"/>
<keyword evidence="1 2" id="KW-0238">DNA-binding</keyword>
<dbReference type="InterPro" id="IPR050624">
    <property type="entry name" value="HTH-type_Tx_Regulator"/>
</dbReference>
<dbReference type="eggNOG" id="COG1309">
    <property type="taxonomic scope" value="Bacteria"/>
</dbReference>
<evidence type="ECO:0000313" key="4">
    <source>
        <dbReference type="EMBL" id="ACV23458.1"/>
    </source>
</evidence>
<dbReference type="PROSITE" id="PS50977">
    <property type="entry name" value="HTH_TETR_2"/>
    <property type="match status" value="1"/>
</dbReference>
<evidence type="ECO:0000256" key="1">
    <source>
        <dbReference type="ARBA" id="ARBA00023125"/>
    </source>
</evidence>
<name>C7N217_SLAHD</name>
<dbReference type="InterPro" id="IPR001647">
    <property type="entry name" value="HTH_TetR"/>
</dbReference>
<evidence type="ECO:0000256" key="2">
    <source>
        <dbReference type="PROSITE-ProRule" id="PRU00335"/>
    </source>
</evidence>
<dbReference type="Gene3D" id="1.10.357.10">
    <property type="entry name" value="Tetracycline Repressor, domain 2"/>
    <property type="match status" value="1"/>
</dbReference>
<dbReference type="AlphaFoldDB" id="C7N217"/>
<dbReference type="Proteomes" id="UP000002026">
    <property type="component" value="Chromosome"/>
</dbReference>
<keyword evidence="5" id="KW-1185">Reference proteome</keyword>
<dbReference type="STRING" id="471855.Shel_24500"/>
<gene>
    <name evidence="4" type="ordered locus">Shel_24500</name>
</gene>
<feature type="domain" description="HTH tetR-type" evidence="3">
    <location>
        <begin position="18"/>
        <end position="78"/>
    </location>
</feature>